<protein>
    <submittedName>
        <fullName evidence="5">23S rRNA (Cytidine1920-2'-O)/16S rRNA (Cytidine1409-2'-O)-methyltransferase</fullName>
    </submittedName>
</protein>
<dbReference type="InterPro" id="IPR047048">
    <property type="entry name" value="TlyA"/>
</dbReference>
<dbReference type="NCBIfam" id="TIGR00478">
    <property type="entry name" value="tly"/>
    <property type="match status" value="1"/>
</dbReference>
<organism evidence="5 6">
    <name type="scientific">Allisonella histaminiformans</name>
    <dbReference type="NCBI Taxonomy" id="209880"/>
    <lineage>
        <taxon>Bacteria</taxon>
        <taxon>Bacillati</taxon>
        <taxon>Bacillota</taxon>
        <taxon>Negativicutes</taxon>
        <taxon>Veillonellales</taxon>
        <taxon>Veillonellaceae</taxon>
        <taxon>Allisonella</taxon>
    </lineage>
</organism>
<dbReference type="SUPFAM" id="SSF55174">
    <property type="entry name" value="Alpha-L RNA-binding motif"/>
    <property type="match status" value="1"/>
</dbReference>
<evidence type="ECO:0000259" key="4">
    <source>
        <dbReference type="SMART" id="SM00363"/>
    </source>
</evidence>
<dbReference type="RefSeq" id="WP_091364109.1">
    <property type="nucleotide sequence ID" value="NZ_FMXA01000008.1"/>
</dbReference>
<dbReference type="Gene3D" id="3.10.290.10">
    <property type="entry name" value="RNA-binding S4 domain"/>
    <property type="match status" value="1"/>
</dbReference>
<dbReference type="GO" id="GO:0003723">
    <property type="term" value="F:RNA binding"/>
    <property type="evidence" value="ECO:0007669"/>
    <property type="project" value="UniProtKB-KW"/>
</dbReference>
<dbReference type="SMART" id="SM00363">
    <property type="entry name" value="S4"/>
    <property type="match status" value="1"/>
</dbReference>
<sequence>MLDIYSFTANTAKNTDEKKKEHTKPKKKERLDVLLVERGFFDSRENAKRHIMAGIVLVDNVPVDKAGTKVPVKAEIRLKGKVMPYVGRGGFKLEKAIKTFGIDLHDKVMADFGASTGGFTDCALKHGAKKVFAIDVGYNQLDWRLRNNAKVVNMEKMNIKGVTLNVLKEKVDFIATDISFISVLKIIPAVKSVLKDYGSLVILIKPQFEAGKEKVGKGGIVRDPLVHEEVISKVIHEFAREGFSIKGLTYSPIKGGQGNIEFLAYIQRAVEGEEQVPYTAEQIHDLVTLAHTNLKG</sequence>
<feature type="domain" description="RNA-binding S4" evidence="4">
    <location>
        <begin position="29"/>
        <end position="88"/>
    </location>
</feature>
<dbReference type="SUPFAM" id="SSF53335">
    <property type="entry name" value="S-adenosyl-L-methionine-dependent methyltransferases"/>
    <property type="match status" value="1"/>
</dbReference>
<dbReference type="InterPro" id="IPR004538">
    <property type="entry name" value="Hemolysin_A/TlyA"/>
</dbReference>
<keyword evidence="6" id="KW-1185">Reference proteome</keyword>
<proteinExistence type="inferred from homology"/>
<dbReference type="Pfam" id="PF01479">
    <property type="entry name" value="S4"/>
    <property type="match status" value="1"/>
</dbReference>
<dbReference type="InterPro" id="IPR036986">
    <property type="entry name" value="S4_RNA-bd_sf"/>
</dbReference>
<dbReference type="EMBL" id="FMXA01000008">
    <property type="protein sequence ID" value="SDA47947.1"/>
    <property type="molecule type" value="Genomic_DNA"/>
</dbReference>
<dbReference type="Proteomes" id="UP000199689">
    <property type="component" value="Unassembled WGS sequence"/>
</dbReference>
<comment type="similarity">
    <text evidence="2">Belongs to the TlyA family.</text>
</comment>
<dbReference type="PIRSF" id="PIRSF005578">
    <property type="entry name" value="TlyA"/>
    <property type="match status" value="1"/>
</dbReference>
<dbReference type="GO" id="GO:0032259">
    <property type="term" value="P:methylation"/>
    <property type="evidence" value="ECO:0007669"/>
    <property type="project" value="UniProtKB-KW"/>
</dbReference>
<dbReference type="AlphaFoldDB" id="A0A1G5VRV0"/>
<name>A0A1G5VRV0_9FIRM</name>
<dbReference type="InterPro" id="IPR002877">
    <property type="entry name" value="RNA_MeTrfase_FtsJ_dom"/>
</dbReference>
<dbReference type="InterPro" id="IPR029063">
    <property type="entry name" value="SAM-dependent_MTases_sf"/>
</dbReference>
<dbReference type="GO" id="GO:0008168">
    <property type="term" value="F:methyltransferase activity"/>
    <property type="evidence" value="ECO:0007669"/>
    <property type="project" value="UniProtKB-KW"/>
</dbReference>
<keyword evidence="5" id="KW-0808">Transferase</keyword>
<reference evidence="5 6" key="1">
    <citation type="submission" date="2016-10" db="EMBL/GenBank/DDBJ databases">
        <authorList>
            <person name="de Groot N.N."/>
        </authorList>
    </citation>
    <scope>NUCLEOTIDE SEQUENCE [LARGE SCALE GENOMIC DNA]</scope>
    <source>
        <strain evidence="5 6">DSM 15230</strain>
    </source>
</reference>
<dbReference type="Gene3D" id="3.40.50.150">
    <property type="entry name" value="Vaccinia Virus protein VP39"/>
    <property type="match status" value="1"/>
</dbReference>
<evidence type="ECO:0000256" key="1">
    <source>
        <dbReference type="ARBA" id="ARBA00022884"/>
    </source>
</evidence>
<dbReference type="STRING" id="209880.SAMN02910343_00807"/>
<dbReference type="PROSITE" id="PS50889">
    <property type="entry name" value="S4"/>
    <property type="match status" value="1"/>
</dbReference>
<dbReference type="InterPro" id="IPR002942">
    <property type="entry name" value="S4_RNA-bd"/>
</dbReference>
<evidence type="ECO:0000256" key="3">
    <source>
        <dbReference type="PROSITE-ProRule" id="PRU00182"/>
    </source>
</evidence>
<dbReference type="GeneID" id="87755837"/>
<evidence type="ECO:0000256" key="2">
    <source>
        <dbReference type="ARBA" id="ARBA00029460"/>
    </source>
</evidence>
<keyword evidence="1 3" id="KW-0694">RNA-binding</keyword>
<dbReference type="OrthoDB" id="9784736at2"/>
<keyword evidence="5" id="KW-0489">Methyltransferase</keyword>
<dbReference type="Pfam" id="PF01728">
    <property type="entry name" value="FtsJ"/>
    <property type="match status" value="1"/>
</dbReference>
<evidence type="ECO:0000313" key="6">
    <source>
        <dbReference type="Proteomes" id="UP000199689"/>
    </source>
</evidence>
<accession>A0A1G5VRV0</accession>
<evidence type="ECO:0000313" key="5">
    <source>
        <dbReference type="EMBL" id="SDA47947.1"/>
    </source>
</evidence>
<dbReference type="CDD" id="cd00165">
    <property type="entry name" value="S4"/>
    <property type="match status" value="1"/>
</dbReference>
<dbReference type="PANTHER" id="PTHR32319:SF0">
    <property type="entry name" value="BACTERIAL HEMOLYSIN-LIKE PROTEIN"/>
    <property type="match status" value="1"/>
</dbReference>
<gene>
    <name evidence="5" type="ORF">SAMN02910343_00807</name>
</gene>
<dbReference type="PANTHER" id="PTHR32319">
    <property type="entry name" value="BACTERIAL HEMOLYSIN-LIKE PROTEIN"/>
    <property type="match status" value="1"/>
</dbReference>